<dbReference type="Gene3D" id="3.40.50.720">
    <property type="entry name" value="NAD(P)-binding Rossmann-like Domain"/>
    <property type="match status" value="1"/>
</dbReference>
<dbReference type="PRINTS" id="PR00081">
    <property type="entry name" value="GDHRDH"/>
</dbReference>
<evidence type="ECO:0000313" key="5">
    <source>
        <dbReference type="Proteomes" id="UP000501558"/>
    </source>
</evidence>
<evidence type="ECO:0000313" key="6">
    <source>
        <dbReference type="Proteomes" id="UP000501945"/>
    </source>
</evidence>
<dbReference type="Proteomes" id="UP000501945">
    <property type="component" value="Chromosome"/>
</dbReference>
<keyword evidence="2 3" id="KW-0560">Oxidoreductase</keyword>
<dbReference type="RefSeq" id="WP_061774825.1">
    <property type="nucleotide sequence ID" value="NZ_BAAAXH010000076.1"/>
</dbReference>
<dbReference type="OrthoDB" id="9803333at2"/>
<dbReference type="PANTHER" id="PTHR42879:SF2">
    <property type="entry name" value="3-OXOACYL-[ACYL-CARRIER-PROTEIN] REDUCTASE FABG"/>
    <property type="match status" value="1"/>
</dbReference>
<evidence type="ECO:0000313" key="4">
    <source>
        <dbReference type="EMBL" id="QIW58243.1"/>
    </source>
</evidence>
<comment type="similarity">
    <text evidence="1">Belongs to the short-chain dehydrogenases/reductases (SDR) family.</text>
</comment>
<dbReference type="InterPro" id="IPR036291">
    <property type="entry name" value="NAD(P)-bd_dom_sf"/>
</dbReference>
<dbReference type="EC" id="1.1.1.47" evidence="3"/>
<dbReference type="GeneID" id="93295011"/>
<reference evidence="5 6" key="1">
    <citation type="submission" date="2019-12" db="EMBL/GenBank/DDBJ databases">
        <title>Whole genome sequences of Lactococcus raffinolactis strains isolated from sewage.</title>
        <authorList>
            <person name="Ybazeta G."/>
            <person name="Ross M."/>
            <person name="Brabant-Kirwan D."/>
            <person name="Saleh M."/>
            <person name="Dillon J.A."/>
            <person name="Splinter K."/>
            <person name="Nokhbeh R."/>
        </authorList>
    </citation>
    <scope>NUCLEOTIDE SEQUENCE [LARGE SCALE GENOMIC DNA]</scope>
    <source>
        <strain evidence="4 5">Lr_19_14</strain>
        <strain evidence="3 6">Lr_19_5</strain>
    </source>
</reference>
<dbReference type="SUPFAM" id="SSF51735">
    <property type="entry name" value="NAD(P)-binding Rossmann-fold domains"/>
    <property type="match status" value="1"/>
</dbReference>
<evidence type="ECO:0000313" key="3">
    <source>
        <dbReference type="EMBL" id="QIW53938.1"/>
    </source>
</evidence>
<dbReference type="EMBL" id="CP047616">
    <property type="protein sequence ID" value="QIW53938.1"/>
    <property type="molecule type" value="Genomic_DNA"/>
</dbReference>
<protein>
    <submittedName>
        <fullName evidence="3">Glucose 1-dehydrogenase</fullName>
        <ecNumber evidence="3">1.1.1.47</ecNumber>
    </submittedName>
</protein>
<dbReference type="EMBL" id="CP047628">
    <property type="protein sequence ID" value="QIW58243.1"/>
    <property type="molecule type" value="Genomic_DNA"/>
</dbReference>
<sequence length="256" mass="27298">MSQDFQGKNVLVTGGSRGIGFAIASRFANKGAKVVITATREETLTQALSQFSDDEGQTVKGLILDLADLTDASDLFTQTSNLLEGETVDILVNNAGISAAASLSEINLTDIHRVFQVNLIAPILLSQAFASQFVPKQDTFGSIINISSIASKFDEDRNLIYGVSKAGLNKATKNLAKSLGKQGIRVNAILPGSIDTDMTREKYSDPDVYQALVDRLPLSKRGTGDDIAQQAVFLASPEAGYITGQLISVDGGWLLQ</sequence>
<dbReference type="NCBIfam" id="NF005559">
    <property type="entry name" value="PRK07231.1"/>
    <property type="match status" value="1"/>
</dbReference>
<dbReference type="PANTHER" id="PTHR42879">
    <property type="entry name" value="3-OXOACYL-(ACYL-CARRIER-PROTEIN) REDUCTASE"/>
    <property type="match status" value="1"/>
</dbReference>
<keyword evidence="5" id="KW-1185">Reference proteome</keyword>
<dbReference type="Pfam" id="PF13561">
    <property type="entry name" value="adh_short_C2"/>
    <property type="match status" value="1"/>
</dbReference>
<proteinExistence type="inferred from homology"/>
<dbReference type="STRING" id="1348633.GCA_001591765_01322"/>
<dbReference type="AlphaFoldDB" id="A0A290Q0A4"/>
<dbReference type="FunFam" id="3.40.50.720:FF:000084">
    <property type="entry name" value="Short-chain dehydrogenase reductase"/>
    <property type="match status" value="1"/>
</dbReference>
<dbReference type="GO" id="GO:0047936">
    <property type="term" value="F:glucose 1-dehydrogenase [NAD(P)+] activity"/>
    <property type="evidence" value="ECO:0007669"/>
    <property type="project" value="UniProtKB-EC"/>
</dbReference>
<dbReference type="Proteomes" id="UP000501558">
    <property type="component" value="Chromosome"/>
</dbReference>
<organism evidence="3 6">
    <name type="scientific">Pseudolactococcus raffinolactis</name>
    <dbReference type="NCBI Taxonomy" id="1366"/>
    <lineage>
        <taxon>Bacteria</taxon>
        <taxon>Bacillati</taxon>
        <taxon>Bacillota</taxon>
        <taxon>Bacilli</taxon>
        <taxon>Lactobacillales</taxon>
        <taxon>Streptococcaceae</taxon>
        <taxon>Pseudolactococcus</taxon>
    </lineage>
</organism>
<dbReference type="InterPro" id="IPR002347">
    <property type="entry name" value="SDR_fam"/>
</dbReference>
<accession>A0A290Q0A4</accession>
<dbReference type="GO" id="GO:0008206">
    <property type="term" value="P:bile acid metabolic process"/>
    <property type="evidence" value="ECO:0007669"/>
    <property type="project" value="UniProtKB-ARBA"/>
</dbReference>
<dbReference type="InterPro" id="IPR050259">
    <property type="entry name" value="SDR"/>
</dbReference>
<evidence type="ECO:0000256" key="1">
    <source>
        <dbReference type="ARBA" id="ARBA00006484"/>
    </source>
</evidence>
<evidence type="ECO:0000256" key="2">
    <source>
        <dbReference type="ARBA" id="ARBA00023002"/>
    </source>
</evidence>
<name>A0A290Q0A4_9LACT</name>
<gene>
    <name evidence="4" type="ORF">GU334_04715</name>
    <name evidence="3" type="ORF">GU336_07170</name>
</gene>
<dbReference type="KEGG" id="lrn:CMV25_09660"/>
<dbReference type="PRINTS" id="PR00080">
    <property type="entry name" value="SDRFAMILY"/>
</dbReference>
<dbReference type="CDD" id="cd05233">
    <property type="entry name" value="SDR_c"/>
    <property type="match status" value="1"/>
</dbReference>